<evidence type="ECO:0000256" key="8">
    <source>
        <dbReference type="SAM" id="Phobius"/>
    </source>
</evidence>
<dbReference type="PANTHER" id="PTHR11403">
    <property type="entry name" value="CYTOCHROME C OXIDASE SUBUNIT III"/>
    <property type="match status" value="1"/>
</dbReference>
<dbReference type="GO" id="GO:0005886">
    <property type="term" value="C:plasma membrane"/>
    <property type="evidence" value="ECO:0007669"/>
    <property type="project" value="UniProtKB-SubCell"/>
</dbReference>
<dbReference type="STRING" id="1300341.I595_2627"/>
<keyword evidence="11" id="KW-1185">Reference proteome</keyword>
<proteinExistence type="inferred from homology"/>
<dbReference type="InterPro" id="IPR024791">
    <property type="entry name" value="Cyt_c/ubiquinol_Oxase_su3"/>
</dbReference>
<evidence type="ECO:0000256" key="2">
    <source>
        <dbReference type="ARBA" id="ARBA00010581"/>
    </source>
</evidence>
<name>A0A0P7A4L0_9FLAO</name>
<feature type="transmembrane region" description="Helical" evidence="8">
    <location>
        <begin position="184"/>
        <end position="202"/>
    </location>
</feature>
<dbReference type="PATRIC" id="fig|1300341.3.peg.2787"/>
<dbReference type="InterPro" id="IPR000298">
    <property type="entry name" value="Cyt_c_oxidase-like_su3"/>
</dbReference>
<feature type="transmembrane region" description="Helical" evidence="8">
    <location>
        <begin position="138"/>
        <end position="163"/>
    </location>
</feature>
<reference evidence="10 11" key="1">
    <citation type="submission" date="2015-09" db="EMBL/GenBank/DDBJ databases">
        <title>Genome sequence of the marine flavobacterium Croceitalea dokdonensis DOKDO 023 that contains proton- and sodium-pumping rhodopsins.</title>
        <authorList>
            <person name="Kwon S.-K."/>
            <person name="Lee H.K."/>
            <person name="Kwak M.-J."/>
            <person name="Kim J.F."/>
        </authorList>
    </citation>
    <scope>NUCLEOTIDE SEQUENCE [LARGE SCALE GENOMIC DNA]</scope>
    <source>
        <strain evidence="10 11">DOKDO 023</strain>
    </source>
</reference>
<evidence type="ECO:0000256" key="5">
    <source>
        <dbReference type="ARBA" id="ARBA00022989"/>
    </source>
</evidence>
<dbReference type="Pfam" id="PF00510">
    <property type="entry name" value="COX3"/>
    <property type="match status" value="1"/>
</dbReference>
<evidence type="ECO:0000256" key="7">
    <source>
        <dbReference type="RuleBase" id="RU003376"/>
    </source>
</evidence>
<dbReference type="GO" id="GO:0019646">
    <property type="term" value="P:aerobic electron transport chain"/>
    <property type="evidence" value="ECO:0007669"/>
    <property type="project" value="InterPro"/>
</dbReference>
<feature type="domain" description="Heme-copper oxidase subunit III family profile" evidence="9">
    <location>
        <begin position="1"/>
        <end position="203"/>
    </location>
</feature>
<keyword evidence="3" id="KW-1003">Cell membrane</keyword>
<accession>A0A0P7A4L0</accession>
<comment type="subcellular location">
    <subcellularLocation>
        <location evidence="1 7">Cell membrane</location>
        <topology evidence="1 7">Multi-pass membrane protein</topology>
    </subcellularLocation>
</comment>
<dbReference type="EMBL" id="LDJX01000005">
    <property type="protein sequence ID" value="KPM31360.1"/>
    <property type="molecule type" value="Genomic_DNA"/>
</dbReference>
<dbReference type="Gene3D" id="1.20.120.80">
    <property type="entry name" value="Cytochrome c oxidase, subunit III, four-helix bundle"/>
    <property type="match status" value="1"/>
</dbReference>
<evidence type="ECO:0000256" key="1">
    <source>
        <dbReference type="ARBA" id="ARBA00004651"/>
    </source>
</evidence>
<dbReference type="GO" id="GO:0004129">
    <property type="term" value="F:cytochrome-c oxidase activity"/>
    <property type="evidence" value="ECO:0007669"/>
    <property type="project" value="InterPro"/>
</dbReference>
<dbReference type="InterPro" id="IPR035973">
    <property type="entry name" value="Cyt_c_oxidase_su3-like_sf"/>
</dbReference>
<dbReference type="InterPro" id="IPR013833">
    <property type="entry name" value="Cyt_c_oxidase_su3_a-hlx"/>
</dbReference>
<dbReference type="SUPFAM" id="SSF81452">
    <property type="entry name" value="Cytochrome c oxidase subunit III-like"/>
    <property type="match status" value="1"/>
</dbReference>
<dbReference type="PANTHER" id="PTHR11403:SF2">
    <property type="entry name" value="CYTOCHROME BO(3) UBIQUINOL OXIDASE SUBUNIT 3"/>
    <property type="match status" value="1"/>
</dbReference>
<evidence type="ECO:0000313" key="10">
    <source>
        <dbReference type="EMBL" id="KPM31360.1"/>
    </source>
</evidence>
<evidence type="ECO:0000313" key="11">
    <source>
        <dbReference type="Proteomes" id="UP000050280"/>
    </source>
</evidence>
<dbReference type="AlphaFoldDB" id="A0A0P7A4L0"/>
<evidence type="ECO:0000256" key="6">
    <source>
        <dbReference type="ARBA" id="ARBA00023136"/>
    </source>
</evidence>
<organism evidence="10 11">
    <name type="scientific">Croceitalea dokdonensis DOKDO 023</name>
    <dbReference type="NCBI Taxonomy" id="1300341"/>
    <lineage>
        <taxon>Bacteria</taxon>
        <taxon>Pseudomonadati</taxon>
        <taxon>Bacteroidota</taxon>
        <taxon>Flavobacteriia</taxon>
        <taxon>Flavobacteriales</taxon>
        <taxon>Flavobacteriaceae</taxon>
        <taxon>Croceitalea</taxon>
    </lineage>
</organism>
<keyword evidence="6 8" id="KW-0472">Membrane</keyword>
<gene>
    <name evidence="10" type="ORF">I595_2627</name>
</gene>
<evidence type="ECO:0000256" key="3">
    <source>
        <dbReference type="ARBA" id="ARBA00022475"/>
    </source>
</evidence>
<feature type="transmembrane region" description="Helical" evidence="8">
    <location>
        <begin position="63"/>
        <end position="84"/>
    </location>
</feature>
<feature type="transmembrane region" description="Helical" evidence="8">
    <location>
        <begin position="96"/>
        <end position="118"/>
    </location>
</feature>
<dbReference type="Proteomes" id="UP000050280">
    <property type="component" value="Unassembled WGS sequence"/>
</dbReference>
<dbReference type="CDD" id="cd00386">
    <property type="entry name" value="Heme_Cu_Oxidase_III_like"/>
    <property type="match status" value="1"/>
</dbReference>
<dbReference type="PROSITE" id="PS50253">
    <property type="entry name" value="COX3"/>
    <property type="match status" value="1"/>
</dbReference>
<comment type="similarity">
    <text evidence="2 7">Belongs to the cytochrome c oxidase subunit 3 family.</text>
</comment>
<sequence length="203" mass="23426">MLLLLKKKEKMDLTQGTAREKNDRAKKMMLWFGIVSLIMGFAGWTSAYIVSSKRKDWLDNIDLPQAFFISTAIIITSSITYWLAKRAMKQGNQKMTGNWLLVTLVLGITFIILQFVGFSQMLESGYYFTGPTSNIKMSYIFLIAFVHIVHVVAGLISLITVIVQFFRKKYSADNMLGLELGATFWHFLDFLWVYLILFMLFVR</sequence>
<comment type="caution">
    <text evidence="10">The sequence shown here is derived from an EMBL/GenBank/DDBJ whole genome shotgun (WGS) entry which is preliminary data.</text>
</comment>
<keyword evidence="5 8" id="KW-1133">Transmembrane helix</keyword>
<feature type="transmembrane region" description="Helical" evidence="8">
    <location>
        <begin position="29"/>
        <end position="51"/>
    </location>
</feature>
<evidence type="ECO:0000259" key="9">
    <source>
        <dbReference type="PROSITE" id="PS50253"/>
    </source>
</evidence>
<evidence type="ECO:0000256" key="4">
    <source>
        <dbReference type="ARBA" id="ARBA00022692"/>
    </source>
</evidence>
<protein>
    <submittedName>
        <fullName evidence="10">Cytochrome c oxidase subunit III</fullName>
    </submittedName>
</protein>
<keyword evidence="4 7" id="KW-0812">Transmembrane</keyword>